<dbReference type="Gene3D" id="3.30.70.360">
    <property type="match status" value="1"/>
</dbReference>
<keyword evidence="2" id="KW-0464">Manganese</keyword>
<reference evidence="4" key="1">
    <citation type="submission" date="2020-10" db="EMBL/GenBank/DDBJ databases">
        <authorList>
            <person name="Gilroy R."/>
        </authorList>
    </citation>
    <scope>NUCLEOTIDE SEQUENCE</scope>
    <source>
        <strain evidence="4">ChiHile30-977</strain>
    </source>
</reference>
<dbReference type="Gene3D" id="3.40.630.10">
    <property type="entry name" value="Zn peptidases"/>
    <property type="match status" value="1"/>
</dbReference>
<protein>
    <submittedName>
        <fullName evidence="4">Amidohydrolase</fullName>
    </submittedName>
</protein>
<accession>A0A9D0YYG2</accession>
<dbReference type="Pfam" id="PF07687">
    <property type="entry name" value="M20_dimer"/>
    <property type="match status" value="1"/>
</dbReference>
<gene>
    <name evidence="4" type="ORF">IAA66_09030</name>
</gene>
<dbReference type="SUPFAM" id="SSF53187">
    <property type="entry name" value="Zn-dependent exopeptidases"/>
    <property type="match status" value="1"/>
</dbReference>
<comment type="caution">
    <text evidence="4">The sequence shown here is derived from an EMBL/GenBank/DDBJ whole genome shotgun (WGS) entry which is preliminary data.</text>
</comment>
<dbReference type="PANTHER" id="PTHR11014">
    <property type="entry name" value="PEPTIDASE M20 FAMILY MEMBER"/>
    <property type="match status" value="1"/>
</dbReference>
<dbReference type="FunFam" id="3.30.70.360:FF:000001">
    <property type="entry name" value="N-acetyldiaminopimelate deacetylase"/>
    <property type="match status" value="1"/>
</dbReference>
<dbReference type="PANTHER" id="PTHR11014:SF63">
    <property type="entry name" value="METALLOPEPTIDASE, PUTATIVE (AFU_ORTHOLOGUE AFUA_6G09600)-RELATED"/>
    <property type="match status" value="1"/>
</dbReference>
<evidence type="ECO:0000259" key="3">
    <source>
        <dbReference type="Pfam" id="PF07687"/>
    </source>
</evidence>
<dbReference type="InterPro" id="IPR036264">
    <property type="entry name" value="Bact_exopeptidase_dim_dom"/>
</dbReference>
<feature type="binding site" evidence="2">
    <location>
        <position position="357"/>
    </location>
    <ligand>
        <name>Mn(2+)</name>
        <dbReference type="ChEBI" id="CHEBI:29035"/>
        <label>2</label>
    </ligand>
</feature>
<dbReference type="AlphaFoldDB" id="A0A9D0YYG2"/>
<feature type="binding site" evidence="2">
    <location>
        <position position="162"/>
    </location>
    <ligand>
        <name>Mn(2+)</name>
        <dbReference type="ChEBI" id="CHEBI:29035"/>
        <label>2</label>
    </ligand>
</feature>
<feature type="domain" description="Peptidase M20 dimerisation" evidence="3">
    <location>
        <begin position="181"/>
        <end position="276"/>
    </location>
</feature>
<dbReference type="EMBL" id="DVFI01000122">
    <property type="protein sequence ID" value="HIQ63706.1"/>
    <property type="molecule type" value="Genomic_DNA"/>
</dbReference>
<keyword evidence="2" id="KW-0479">Metal-binding</keyword>
<sequence length="385" mass="41464">MNEQKIREAAWALADWTADIRHALHRVPERGFEEFKTREIIRRTLTDIGIPFSGERTWTIGVIRGAHPGLTIALRADIDALPIQEETGLPFASEHPGMMHACGHDAHAAMLLGAARLLWEMRDSLSGTVRLLFQPAEETVGGAEPMIAAGAMEGVDRVYGIHVASQAPVGQIATRGGATHANTDEFHLHVLGRGGHGAHPRTGVDAIVIAAHIITALQTLITRETEATESAVITVGSIHGGQACNVLCDEVVLYGTLRTLDDRNREQFSRRIEALSRGIAQAMGGDVRVRFDRGYCACINDDAEARRVLDTAARLFGPENTRVLKGPSMGGEDFGFYLREAPGAFFNVGTGSEAPLHNGKFILDDACLPYGVAMHAALACQAGIE</sequence>
<comment type="cofactor">
    <cofactor evidence="2">
        <name>Mn(2+)</name>
        <dbReference type="ChEBI" id="CHEBI:29035"/>
    </cofactor>
    <text evidence="2">The Mn(2+) ion enhances activity.</text>
</comment>
<dbReference type="CDD" id="cd03886">
    <property type="entry name" value="M20_Acy1"/>
    <property type="match status" value="1"/>
</dbReference>
<keyword evidence="1" id="KW-0378">Hydrolase</keyword>
<dbReference type="InterPro" id="IPR011650">
    <property type="entry name" value="Peptidase_M20_dimer"/>
</dbReference>
<evidence type="ECO:0000313" key="4">
    <source>
        <dbReference type="EMBL" id="HIQ63706.1"/>
    </source>
</evidence>
<reference evidence="4" key="2">
    <citation type="journal article" date="2021" name="PeerJ">
        <title>Extensive microbial diversity within the chicken gut microbiome revealed by metagenomics and culture.</title>
        <authorList>
            <person name="Gilroy R."/>
            <person name="Ravi A."/>
            <person name="Getino M."/>
            <person name="Pursley I."/>
            <person name="Horton D.L."/>
            <person name="Alikhan N.F."/>
            <person name="Baker D."/>
            <person name="Gharbi K."/>
            <person name="Hall N."/>
            <person name="Watson M."/>
            <person name="Adriaenssens E.M."/>
            <person name="Foster-Nyarko E."/>
            <person name="Jarju S."/>
            <person name="Secka A."/>
            <person name="Antonio M."/>
            <person name="Oren A."/>
            <person name="Chaudhuri R.R."/>
            <person name="La Ragione R."/>
            <person name="Hildebrand F."/>
            <person name="Pallen M.J."/>
        </authorList>
    </citation>
    <scope>NUCLEOTIDE SEQUENCE</scope>
    <source>
        <strain evidence="4">ChiHile30-977</strain>
    </source>
</reference>
<dbReference type="PIRSF" id="PIRSF005962">
    <property type="entry name" value="Pept_M20D_amidohydro"/>
    <property type="match status" value="1"/>
</dbReference>
<organism evidence="4 5">
    <name type="scientific">Candidatus Avichristensenella intestinipullorum</name>
    <dbReference type="NCBI Taxonomy" id="2840693"/>
    <lineage>
        <taxon>Bacteria</taxon>
        <taxon>Bacillati</taxon>
        <taxon>Bacillota</taxon>
        <taxon>Clostridia</taxon>
        <taxon>Candidatus Avichristensenella</taxon>
    </lineage>
</organism>
<feature type="binding site" evidence="2">
    <location>
        <position position="104"/>
    </location>
    <ligand>
        <name>Mn(2+)</name>
        <dbReference type="ChEBI" id="CHEBI:29035"/>
        <label>2</label>
    </ligand>
</feature>
<dbReference type="NCBIfam" id="TIGR01891">
    <property type="entry name" value="amidohydrolases"/>
    <property type="match status" value="1"/>
</dbReference>
<evidence type="ECO:0000256" key="1">
    <source>
        <dbReference type="ARBA" id="ARBA00022801"/>
    </source>
</evidence>
<feature type="binding site" evidence="2">
    <location>
        <position position="102"/>
    </location>
    <ligand>
        <name>Mn(2+)</name>
        <dbReference type="ChEBI" id="CHEBI:29035"/>
        <label>2</label>
    </ligand>
</feature>
<name>A0A9D0YYG2_9FIRM</name>
<dbReference type="GO" id="GO:0050118">
    <property type="term" value="F:N-acetyldiaminopimelate deacetylase activity"/>
    <property type="evidence" value="ECO:0007669"/>
    <property type="project" value="UniProtKB-ARBA"/>
</dbReference>
<dbReference type="GO" id="GO:0046872">
    <property type="term" value="F:metal ion binding"/>
    <property type="evidence" value="ECO:0007669"/>
    <property type="project" value="UniProtKB-KW"/>
</dbReference>
<dbReference type="Proteomes" id="UP000886819">
    <property type="component" value="Unassembled WGS sequence"/>
</dbReference>
<evidence type="ECO:0000313" key="5">
    <source>
        <dbReference type="Proteomes" id="UP000886819"/>
    </source>
</evidence>
<evidence type="ECO:0000256" key="2">
    <source>
        <dbReference type="PIRSR" id="PIRSR005962-1"/>
    </source>
</evidence>
<dbReference type="InterPro" id="IPR002933">
    <property type="entry name" value="Peptidase_M20"/>
</dbReference>
<feature type="binding site" evidence="2">
    <location>
        <position position="138"/>
    </location>
    <ligand>
        <name>Mn(2+)</name>
        <dbReference type="ChEBI" id="CHEBI:29035"/>
        <label>2</label>
    </ligand>
</feature>
<dbReference type="GO" id="GO:0019877">
    <property type="term" value="P:diaminopimelate biosynthetic process"/>
    <property type="evidence" value="ECO:0007669"/>
    <property type="project" value="UniProtKB-ARBA"/>
</dbReference>
<dbReference type="InterPro" id="IPR017439">
    <property type="entry name" value="Amidohydrolase"/>
</dbReference>
<dbReference type="Pfam" id="PF01546">
    <property type="entry name" value="Peptidase_M20"/>
    <property type="match status" value="1"/>
</dbReference>
<dbReference type="SUPFAM" id="SSF55031">
    <property type="entry name" value="Bacterial exopeptidase dimerisation domain"/>
    <property type="match status" value="1"/>
</dbReference>
<proteinExistence type="predicted"/>